<evidence type="ECO:0000313" key="3">
    <source>
        <dbReference type="Proteomes" id="UP000216446"/>
    </source>
</evidence>
<dbReference type="AlphaFoldDB" id="A0A259U0X2"/>
<dbReference type="InterPro" id="IPR011250">
    <property type="entry name" value="OMP/PagP_B-barrel"/>
</dbReference>
<protein>
    <recommendedName>
        <fullName evidence="4">Outer membrane protein beta-barrel domain-containing protein</fullName>
    </recommendedName>
</protein>
<name>A0A259U0X2_9BACT</name>
<sequence length="426" mass="46219">MRFALLALALLSLPLAAQTPEDSLGFSDLEADIRATTFPGELYFRQLDEAWDRAIVAGQFGRADSVAVLAETYLVETQGTPRDSVIWPSIADRFALGLLAGDLWAVRWLAADGDWWSTPTSTWYPRTDVFYTVGTPRLTLLPGPRYGLRFSTANTLIRDSSEVPQRLAARGASEEELALARLAVAKLLVQPAWGGGYIDVSFSDAQKALNERADAFLERYPNTPYARFVREEVRVRYDVKGSVALTFGFGPGWGSGNLADATNTSIAGEISLGLRYKWGHAAFGIHGGDLNVAETRVGTDGTELVETDRLSVGLLSVEAGPRLAVGGLDVLPYVAGGLLLRGVSAQKTDDDPLSSYSPGTRLGWGYGVGLEYLGDRRRRYGGTAVRLRVSRIMPRFDRGFETVLDGPITSVTLGLSLAGMIRSRSF</sequence>
<feature type="signal peptide" evidence="1">
    <location>
        <begin position="1"/>
        <end position="17"/>
    </location>
</feature>
<keyword evidence="1" id="KW-0732">Signal</keyword>
<dbReference type="SUPFAM" id="SSF56925">
    <property type="entry name" value="OMPA-like"/>
    <property type="match status" value="1"/>
</dbReference>
<reference evidence="2 3" key="1">
    <citation type="submission" date="2016-11" db="EMBL/GenBank/DDBJ databases">
        <title>Study of marine rhodopsin-containing bacteria.</title>
        <authorList>
            <person name="Yoshizawa S."/>
            <person name="Kumagai Y."/>
            <person name="Kogure K."/>
        </authorList>
    </citation>
    <scope>NUCLEOTIDE SEQUENCE [LARGE SCALE GENOMIC DNA]</scope>
    <source>
        <strain evidence="2 3">SG-29</strain>
    </source>
</reference>
<dbReference type="EMBL" id="MQWB01000001">
    <property type="protein sequence ID" value="OZC03497.1"/>
    <property type="molecule type" value="Genomic_DNA"/>
</dbReference>
<proteinExistence type="predicted"/>
<evidence type="ECO:0008006" key="4">
    <source>
        <dbReference type="Google" id="ProtNLM"/>
    </source>
</evidence>
<dbReference type="OrthoDB" id="865722at2"/>
<evidence type="ECO:0000313" key="2">
    <source>
        <dbReference type="EMBL" id="OZC03497.1"/>
    </source>
</evidence>
<dbReference type="RefSeq" id="WP_094548920.1">
    <property type="nucleotide sequence ID" value="NZ_MQWB01000001.1"/>
</dbReference>
<comment type="caution">
    <text evidence="2">The sequence shown here is derived from an EMBL/GenBank/DDBJ whole genome shotgun (WGS) entry which is preliminary data.</text>
</comment>
<evidence type="ECO:0000256" key="1">
    <source>
        <dbReference type="SAM" id="SignalP"/>
    </source>
</evidence>
<feature type="chain" id="PRO_5012401535" description="Outer membrane protein beta-barrel domain-containing protein" evidence="1">
    <location>
        <begin position="18"/>
        <end position="426"/>
    </location>
</feature>
<accession>A0A259U0X2</accession>
<organism evidence="2 3">
    <name type="scientific">Rubricoccus marinus</name>
    <dbReference type="NCBI Taxonomy" id="716817"/>
    <lineage>
        <taxon>Bacteria</taxon>
        <taxon>Pseudomonadati</taxon>
        <taxon>Rhodothermota</taxon>
        <taxon>Rhodothermia</taxon>
        <taxon>Rhodothermales</taxon>
        <taxon>Rubricoccaceae</taxon>
        <taxon>Rubricoccus</taxon>
    </lineage>
</organism>
<keyword evidence="3" id="KW-1185">Reference proteome</keyword>
<dbReference type="Proteomes" id="UP000216446">
    <property type="component" value="Unassembled WGS sequence"/>
</dbReference>
<gene>
    <name evidence="2" type="ORF">BSZ36_11195</name>
</gene>
<dbReference type="InParanoid" id="A0A259U0X2"/>